<protein>
    <recommendedName>
        <fullName evidence="4">Immunogenic protein</fullName>
    </recommendedName>
</protein>
<name>A0ABQ5U0N1_9PROT</name>
<dbReference type="PANTHER" id="PTHR42941">
    <property type="entry name" value="SLL1037 PROTEIN"/>
    <property type="match status" value="1"/>
</dbReference>
<keyword evidence="3" id="KW-1185">Reference proteome</keyword>
<accession>A0ABQ5U0N1</accession>
<dbReference type="NCBIfam" id="TIGR02122">
    <property type="entry name" value="TRAP_TAXI"/>
    <property type="match status" value="1"/>
</dbReference>
<dbReference type="EMBL" id="BSNF01000001">
    <property type="protein sequence ID" value="GLQ05414.1"/>
    <property type="molecule type" value="Genomic_DNA"/>
</dbReference>
<organism evidence="2 3">
    <name type="scientific">Sneathiella chinensis</name>
    <dbReference type="NCBI Taxonomy" id="349750"/>
    <lineage>
        <taxon>Bacteria</taxon>
        <taxon>Pseudomonadati</taxon>
        <taxon>Pseudomonadota</taxon>
        <taxon>Alphaproteobacteria</taxon>
        <taxon>Sneathiellales</taxon>
        <taxon>Sneathiellaceae</taxon>
        <taxon>Sneathiella</taxon>
    </lineage>
</organism>
<evidence type="ECO:0008006" key="4">
    <source>
        <dbReference type="Google" id="ProtNLM"/>
    </source>
</evidence>
<dbReference type="Proteomes" id="UP001161409">
    <property type="component" value="Unassembled WGS sequence"/>
</dbReference>
<dbReference type="InterPro" id="IPR011852">
    <property type="entry name" value="TRAP_TAXI"/>
</dbReference>
<comment type="caution">
    <text evidence="2">The sequence shown here is derived from an EMBL/GenBank/DDBJ whole genome shotgun (WGS) entry which is preliminary data.</text>
</comment>
<keyword evidence="1" id="KW-0732">Signal</keyword>
<evidence type="ECO:0000313" key="3">
    <source>
        <dbReference type="Proteomes" id="UP001161409"/>
    </source>
</evidence>
<sequence length="341" mass="36533">MFFQGFQKRTGSLLLSLLVLLFSQSLVFAQDVTFFRIGTGSTSGTYFPIGTLIGATITGPPGSRPCEDGGSCGVPGLIAAAQTTRGSVSNILGVLDGSLESGLAQSDLVYAAYHGEGVFKDNNAARDHLRVIANLYPEDVHLVVRKDSGIKTIAGLKGKRISIDLAGSGTRENARAILSTSGISEADYTAVETNPDKSVDMLLNAELDAFFFVAGYPVSAIEELAEIGAIDLLPLEGVSADKILKKYRFFSKSTIPEGIYPGIGRRNTLAVSTQWVVNADMDDELVYGLTKALWHPRNRVLLDSGHAKGKLIHYETALDGIATPLHPGAKRYYDEHPLDGQ</sequence>
<proteinExistence type="predicted"/>
<dbReference type="CDD" id="cd13520">
    <property type="entry name" value="PBP2_TAXI_TRAP"/>
    <property type="match status" value="1"/>
</dbReference>
<dbReference type="Gene3D" id="3.40.190.10">
    <property type="entry name" value="Periplasmic binding protein-like II"/>
    <property type="match status" value="2"/>
</dbReference>
<evidence type="ECO:0000256" key="1">
    <source>
        <dbReference type="SAM" id="SignalP"/>
    </source>
</evidence>
<dbReference type="SUPFAM" id="SSF53850">
    <property type="entry name" value="Periplasmic binding protein-like II"/>
    <property type="match status" value="1"/>
</dbReference>
<reference evidence="2" key="2">
    <citation type="submission" date="2023-01" db="EMBL/GenBank/DDBJ databases">
        <title>Draft genome sequence of Sneathiella chinensis strain NBRC 103408.</title>
        <authorList>
            <person name="Sun Q."/>
            <person name="Mori K."/>
        </authorList>
    </citation>
    <scope>NUCLEOTIDE SEQUENCE</scope>
    <source>
        <strain evidence="2">NBRC 103408</strain>
    </source>
</reference>
<feature type="chain" id="PRO_5046499404" description="Immunogenic protein" evidence="1">
    <location>
        <begin position="30"/>
        <end position="341"/>
    </location>
</feature>
<gene>
    <name evidence="2" type="ORF">GCM10007924_06350</name>
</gene>
<dbReference type="Pfam" id="PF16868">
    <property type="entry name" value="NMT1_3"/>
    <property type="match status" value="1"/>
</dbReference>
<feature type="signal peptide" evidence="1">
    <location>
        <begin position="1"/>
        <end position="29"/>
    </location>
</feature>
<reference evidence="2" key="1">
    <citation type="journal article" date="2014" name="Int. J. Syst. Evol. Microbiol.">
        <title>Complete genome of a new Firmicutes species belonging to the dominant human colonic microbiota ('Ruminococcus bicirculans') reveals two chromosomes and a selective capacity to utilize plant glucans.</title>
        <authorList>
            <consortium name="NISC Comparative Sequencing Program"/>
            <person name="Wegmann U."/>
            <person name="Louis P."/>
            <person name="Goesmann A."/>
            <person name="Henrissat B."/>
            <person name="Duncan S.H."/>
            <person name="Flint H.J."/>
        </authorList>
    </citation>
    <scope>NUCLEOTIDE SEQUENCE</scope>
    <source>
        <strain evidence="2">NBRC 103408</strain>
    </source>
</reference>
<evidence type="ECO:0000313" key="2">
    <source>
        <dbReference type="EMBL" id="GLQ05414.1"/>
    </source>
</evidence>
<dbReference type="RefSeq" id="WP_169559416.1">
    <property type="nucleotide sequence ID" value="NZ_BSNF01000001.1"/>
</dbReference>
<dbReference type="PANTHER" id="PTHR42941:SF1">
    <property type="entry name" value="SLL1037 PROTEIN"/>
    <property type="match status" value="1"/>
</dbReference>